<dbReference type="HOGENOM" id="CLU_2074385_0_0_1"/>
<organism evidence="1 2">
    <name type="scientific">Rhizophagus irregularis (strain DAOM 197198w)</name>
    <name type="common">Glomus intraradices</name>
    <dbReference type="NCBI Taxonomy" id="1432141"/>
    <lineage>
        <taxon>Eukaryota</taxon>
        <taxon>Fungi</taxon>
        <taxon>Fungi incertae sedis</taxon>
        <taxon>Mucoromycota</taxon>
        <taxon>Glomeromycotina</taxon>
        <taxon>Glomeromycetes</taxon>
        <taxon>Glomerales</taxon>
        <taxon>Glomeraceae</taxon>
        <taxon>Rhizophagus</taxon>
    </lineage>
</organism>
<evidence type="ECO:0000313" key="1">
    <source>
        <dbReference type="EMBL" id="EXX74746.1"/>
    </source>
</evidence>
<reference evidence="1 2" key="1">
    <citation type="submission" date="2014-02" db="EMBL/GenBank/DDBJ databases">
        <title>Single nucleus genome sequencing reveals high similarity among nuclei of an endomycorrhizal fungus.</title>
        <authorList>
            <person name="Lin K."/>
            <person name="Geurts R."/>
            <person name="Zhang Z."/>
            <person name="Limpens E."/>
            <person name="Saunders D.G."/>
            <person name="Mu D."/>
            <person name="Pang E."/>
            <person name="Cao H."/>
            <person name="Cha H."/>
            <person name="Lin T."/>
            <person name="Zhou Q."/>
            <person name="Shang Y."/>
            <person name="Li Y."/>
            <person name="Ivanov S."/>
            <person name="Sharma T."/>
            <person name="Velzen R.V."/>
            <person name="Ruijter N.D."/>
            <person name="Aanen D.K."/>
            <person name="Win J."/>
            <person name="Kamoun S."/>
            <person name="Bisseling T."/>
            <person name="Huang S."/>
        </authorList>
    </citation>
    <scope>NUCLEOTIDE SEQUENCE [LARGE SCALE GENOMIC DNA]</scope>
    <source>
        <strain evidence="2">DAOM197198w</strain>
    </source>
</reference>
<protein>
    <submittedName>
        <fullName evidence="1">Uncharacterized protein</fullName>
    </submittedName>
</protein>
<keyword evidence="2" id="KW-1185">Reference proteome</keyword>
<dbReference type="AlphaFoldDB" id="A0A015LPT2"/>
<comment type="caution">
    <text evidence="1">The sequence shown here is derived from an EMBL/GenBank/DDBJ whole genome shotgun (WGS) entry which is preliminary data.</text>
</comment>
<dbReference type="EMBL" id="JEMT01012731">
    <property type="protein sequence ID" value="EXX74746.1"/>
    <property type="molecule type" value="Genomic_DNA"/>
</dbReference>
<sequence>MSLSSANEYVLQAIMGNLLSLKYCIPELTLVMNSQRPKGSGRFGFSDIFILSYKGNNNVILELKYISLVGLMNGMQKNNLGANELEKLDKILEKEDEESILKRPYTYWSKEDKKTKLTTIGDILNNGMNQLNSYENNFKRKSNQ</sequence>
<evidence type="ECO:0000313" key="2">
    <source>
        <dbReference type="Proteomes" id="UP000022910"/>
    </source>
</evidence>
<dbReference type="Proteomes" id="UP000022910">
    <property type="component" value="Unassembled WGS sequence"/>
</dbReference>
<name>A0A015LPT2_RHIIW</name>
<accession>A0A015LPT2</accession>
<gene>
    <name evidence="1" type="ORF">RirG_048250</name>
</gene>
<proteinExistence type="predicted"/>
<dbReference type="OrthoDB" id="3068380at2759"/>